<evidence type="ECO:0000313" key="1">
    <source>
        <dbReference type="EMBL" id="AAF12644.1"/>
    </source>
</evidence>
<organism evidence="1 2">
    <name type="scientific">Deinococcus radiodurans (strain ATCC 13939 / DSM 20539 / JCM 16871 / CCUG 27074 / LMG 4051 / NBRC 15346 / NCIMB 9279 / VKM B-1422 / R1)</name>
    <dbReference type="NCBI Taxonomy" id="243230"/>
    <lineage>
        <taxon>Bacteria</taxon>
        <taxon>Thermotogati</taxon>
        <taxon>Deinococcota</taxon>
        <taxon>Deinococci</taxon>
        <taxon>Deinococcales</taxon>
        <taxon>Deinococcaceae</taxon>
        <taxon>Deinococcus</taxon>
    </lineage>
</organism>
<dbReference type="Pfam" id="PF05402">
    <property type="entry name" value="PqqD"/>
    <property type="match status" value="1"/>
</dbReference>
<dbReference type="RefSeq" id="WP_010884060.1">
    <property type="nucleotide sequence ID" value="NC_000958.1"/>
</dbReference>
<geneLocation type="plasmid" evidence="2">
    <name>megaplasmid MP1</name>
</geneLocation>
<dbReference type="EMBL" id="AE001826">
    <property type="protein sequence ID" value="AAF12644.1"/>
    <property type="molecule type" value="Genomic_DNA"/>
</dbReference>
<proteinExistence type="predicted"/>
<dbReference type="PATRIC" id="fig|243230.17.peg.69"/>
<protein>
    <recommendedName>
        <fullName evidence="3">PqqD family protein</fullName>
    </recommendedName>
</protein>
<dbReference type="KEGG" id="dra:DR_B0071"/>
<keyword evidence="2" id="KW-1185">Reference proteome</keyword>
<dbReference type="AlphaFoldDB" id="Q9RZP9"/>
<name>Q9RZP9_DEIRA</name>
<sequence>MWEPNSAVLTTDLGDELVLMEPVRSVMFSLNETGRLLWNALPADETALGELLARTYDLAPADALRDVQSLMAALAERGLVQPS</sequence>
<dbReference type="GeneID" id="69519321"/>
<evidence type="ECO:0008006" key="3">
    <source>
        <dbReference type="Google" id="ProtNLM"/>
    </source>
</evidence>
<dbReference type="InterPro" id="IPR008792">
    <property type="entry name" value="PQQD"/>
</dbReference>
<dbReference type="InParanoid" id="Q9RZP9"/>
<accession>Q9RZP9</accession>
<dbReference type="EnsemblBacteria" id="AAF12644">
    <property type="protein sequence ID" value="AAF12644"/>
    <property type="gene ID" value="DR_B0071"/>
</dbReference>
<reference evidence="1 2" key="1">
    <citation type="journal article" date="1999" name="Science">
        <title>Genome sequence of the radioresistant bacterium Deinococcus radiodurans R1.</title>
        <authorList>
            <person name="White O."/>
            <person name="Eisen J.A."/>
            <person name="Heidelberg J.F."/>
            <person name="Hickey E.K."/>
            <person name="Peterson J.D."/>
            <person name="Dodson R.J."/>
            <person name="Haft D.H."/>
            <person name="Gwinn M.L."/>
            <person name="Nelson W.C."/>
            <person name="Richardson D.L."/>
            <person name="Moffat K.S."/>
            <person name="Qin H."/>
            <person name="Jiang L."/>
            <person name="Pamphile W."/>
            <person name="Crosby M."/>
            <person name="Shen M."/>
            <person name="Vamathevan J.J."/>
            <person name="Lam P."/>
            <person name="McDonald L."/>
            <person name="Utterback T."/>
            <person name="Zalewski C."/>
            <person name="Makarova K.S."/>
            <person name="Aravind L."/>
            <person name="Daly M.J."/>
            <person name="Minton K.W."/>
            <person name="Fleischmann R.D."/>
            <person name="Ketchum K.A."/>
            <person name="Nelson K.E."/>
            <person name="Salzberg S."/>
            <person name="Smith H.O."/>
            <person name="Venter J.C."/>
            <person name="Fraser C.M."/>
        </authorList>
    </citation>
    <scope>NUCLEOTIDE SEQUENCE [LARGE SCALE GENOMIC DNA]</scope>
    <source>
        <strain evidence="2">ATCC 13939 / DSM 20539 / JCM 16871 / LMG 4051 / NBRC 15346 / NCIMB 9279 / R1 / VKM B-1422</strain>
    </source>
</reference>
<dbReference type="InterPro" id="IPR041881">
    <property type="entry name" value="PqqD_sf"/>
</dbReference>
<gene>
    <name evidence="1" type="ordered locus">DR_B0071</name>
</gene>
<evidence type="ECO:0000313" key="2">
    <source>
        <dbReference type="Proteomes" id="UP000002524"/>
    </source>
</evidence>
<dbReference type="Proteomes" id="UP000002524">
    <property type="component" value="Plasmid MP1"/>
</dbReference>
<dbReference type="Gene3D" id="1.10.10.1150">
    <property type="entry name" value="Coenzyme PQQ synthesis protein D (PqqD)"/>
    <property type="match status" value="1"/>
</dbReference>
<dbReference type="OrthoDB" id="74030at2"/>
<keyword evidence="1" id="KW-0614">Plasmid</keyword>
<dbReference type="HOGENOM" id="CLU_159325_2_4_0"/>
<dbReference type="PIR" id="H75625">
    <property type="entry name" value="H75625"/>
</dbReference>